<dbReference type="SUPFAM" id="SSF51735">
    <property type="entry name" value="NAD(P)-binding Rossmann-fold domains"/>
    <property type="match status" value="1"/>
</dbReference>
<protein>
    <submittedName>
        <fullName evidence="4">SDR family oxidoreductase</fullName>
    </submittedName>
</protein>
<keyword evidence="2" id="KW-0521">NADP</keyword>
<keyword evidence="3" id="KW-0560">Oxidoreductase</keyword>
<evidence type="ECO:0000256" key="2">
    <source>
        <dbReference type="ARBA" id="ARBA00022857"/>
    </source>
</evidence>
<gene>
    <name evidence="4" type="ORF">V3330_11075</name>
</gene>
<dbReference type="PROSITE" id="PS00061">
    <property type="entry name" value="ADH_SHORT"/>
    <property type="match status" value="1"/>
</dbReference>
<dbReference type="AlphaFoldDB" id="A0AAW9R738"/>
<evidence type="ECO:0000256" key="1">
    <source>
        <dbReference type="ARBA" id="ARBA00006484"/>
    </source>
</evidence>
<dbReference type="InterPro" id="IPR036291">
    <property type="entry name" value="NAD(P)-bd_dom_sf"/>
</dbReference>
<dbReference type="InterPro" id="IPR052178">
    <property type="entry name" value="Sec_Metab_Biosynth_SDR"/>
</dbReference>
<evidence type="ECO:0000313" key="5">
    <source>
        <dbReference type="Proteomes" id="UP001359886"/>
    </source>
</evidence>
<dbReference type="Gene3D" id="3.40.50.720">
    <property type="entry name" value="NAD(P)-binding Rossmann-like Domain"/>
    <property type="match status" value="1"/>
</dbReference>
<dbReference type="EMBL" id="JAZHOG010000007">
    <property type="protein sequence ID" value="MEJ8568169.1"/>
    <property type="molecule type" value="Genomic_DNA"/>
</dbReference>
<dbReference type="GO" id="GO:0016491">
    <property type="term" value="F:oxidoreductase activity"/>
    <property type="evidence" value="ECO:0007669"/>
    <property type="project" value="UniProtKB-KW"/>
</dbReference>
<dbReference type="PANTHER" id="PTHR43618:SF8">
    <property type="entry name" value="7ALPHA-HYDROXYSTEROID DEHYDROGENASE"/>
    <property type="match status" value="1"/>
</dbReference>
<dbReference type="Proteomes" id="UP001359886">
    <property type="component" value="Unassembled WGS sequence"/>
</dbReference>
<dbReference type="PANTHER" id="PTHR43618">
    <property type="entry name" value="7-ALPHA-HYDROXYSTEROID DEHYDROGENASE"/>
    <property type="match status" value="1"/>
</dbReference>
<keyword evidence="5" id="KW-1185">Reference proteome</keyword>
<dbReference type="PRINTS" id="PR00080">
    <property type="entry name" value="SDRFAMILY"/>
</dbReference>
<evidence type="ECO:0000313" key="4">
    <source>
        <dbReference type="EMBL" id="MEJ8568169.1"/>
    </source>
</evidence>
<comment type="caution">
    <text evidence="4">The sequence shown here is derived from an EMBL/GenBank/DDBJ whole genome shotgun (WGS) entry which is preliminary data.</text>
</comment>
<sequence>MKDIETYLASLFGLQGRKALVTGGGSGIGLMITRALAGAGADVYIASRRLEACEKAATDLADLPGSVIPLQADLQSEDGVNALAAAIADDTEKLDILVNNSGRSWGAPLEQFPWSAWQDVMNLNVTAQFTLTRQLIPLLTAAGKPDQPARVINIGSVMGTMPHGFPAYSYSASKAAVHHLTRILANELADRAITVNAIAPGPFPSGMTAFFTEDPETASAVEQAVPLARFGKPEDMAGLILCLCGAGGAYISGAIVPLDGGMTAFRTPGIEQGLSH</sequence>
<reference evidence="4 5" key="1">
    <citation type="submission" date="2024-02" db="EMBL/GenBank/DDBJ databases">
        <title>A novel Wenzhouxiangellaceae bacterium, isolated from coastal sediments.</title>
        <authorList>
            <person name="Du Z.-J."/>
            <person name="Ye Y.-Q."/>
            <person name="Zhang X.-Y."/>
        </authorList>
    </citation>
    <scope>NUCLEOTIDE SEQUENCE [LARGE SCALE GENOMIC DNA]</scope>
    <source>
        <strain evidence="4 5">CH-27</strain>
    </source>
</reference>
<dbReference type="InterPro" id="IPR020904">
    <property type="entry name" value="Sc_DH/Rdtase_CS"/>
</dbReference>
<dbReference type="InterPro" id="IPR002347">
    <property type="entry name" value="SDR_fam"/>
</dbReference>
<name>A0AAW9R738_9GAMM</name>
<dbReference type="PRINTS" id="PR00081">
    <property type="entry name" value="GDHRDH"/>
</dbReference>
<organism evidence="4 5">
    <name type="scientific">Elongatibacter sediminis</name>
    <dbReference type="NCBI Taxonomy" id="3119006"/>
    <lineage>
        <taxon>Bacteria</taxon>
        <taxon>Pseudomonadati</taxon>
        <taxon>Pseudomonadota</taxon>
        <taxon>Gammaproteobacteria</taxon>
        <taxon>Chromatiales</taxon>
        <taxon>Wenzhouxiangellaceae</taxon>
        <taxon>Elongatibacter</taxon>
    </lineage>
</organism>
<evidence type="ECO:0000256" key="3">
    <source>
        <dbReference type="ARBA" id="ARBA00023002"/>
    </source>
</evidence>
<accession>A0AAW9R738</accession>
<dbReference type="Pfam" id="PF13561">
    <property type="entry name" value="adh_short_C2"/>
    <property type="match status" value="1"/>
</dbReference>
<dbReference type="RefSeq" id="WP_354695494.1">
    <property type="nucleotide sequence ID" value="NZ_JAZHOG010000007.1"/>
</dbReference>
<proteinExistence type="inferred from homology"/>
<dbReference type="FunFam" id="3.40.50.720:FF:000084">
    <property type="entry name" value="Short-chain dehydrogenase reductase"/>
    <property type="match status" value="1"/>
</dbReference>
<comment type="similarity">
    <text evidence="1">Belongs to the short-chain dehydrogenases/reductases (SDR) family.</text>
</comment>